<dbReference type="EMBL" id="CADCWM010000984">
    <property type="protein sequence ID" value="CAA9586269.1"/>
    <property type="molecule type" value="Genomic_DNA"/>
</dbReference>
<evidence type="ECO:0008006" key="2">
    <source>
        <dbReference type="Google" id="ProtNLM"/>
    </source>
</evidence>
<organism evidence="1">
    <name type="scientific">uncultured Thermomicrobiales bacterium</name>
    <dbReference type="NCBI Taxonomy" id="1645740"/>
    <lineage>
        <taxon>Bacteria</taxon>
        <taxon>Pseudomonadati</taxon>
        <taxon>Thermomicrobiota</taxon>
        <taxon>Thermomicrobia</taxon>
        <taxon>Thermomicrobiales</taxon>
        <taxon>environmental samples</taxon>
    </lineage>
</organism>
<accession>A0A6J4VRV2</accession>
<dbReference type="GO" id="GO:0016641">
    <property type="term" value="F:oxidoreductase activity, acting on the CH-NH2 group of donors, oxygen as acceptor"/>
    <property type="evidence" value="ECO:0007669"/>
    <property type="project" value="InterPro"/>
</dbReference>
<reference evidence="1" key="1">
    <citation type="submission" date="2020-02" db="EMBL/GenBank/DDBJ databases">
        <authorList>
            <person name="Meier V. D."/>
        </authorList>
    </citation>
    <scope>NUCLEOTIDE SEQUENCE</scope>
    <source>
        <strain evidence="1">AVDCRST_MAG88</strain>
    </source>
</reference>
<proteinExistence type="predicted"/>
<dbReference type="InterPro" id="IPR001695">
    <property type="entry name" value="Lysyl_oxidase"/>
</dbReference>
<dbReference type="Pfam" id="PF01186">
    <property type="entry name" value="Lysyl_oxidase"/>
    <property type="match status" value="1"/>
</dbReference>
<name>A0A6J4VRV2_9BACT</name>
<dbReference type="AlphaFoldDB" id="A0A6J4VRV2"/>
<evidence type="ECO:0000313" key="1">
    <source>
        <dbReference type="EMBL" id="CAA9586269.1"/>
    </source>
</evidence>
<protein>
    <recommendedName>
        <fullName evidence="2">Lysyl oxidase</fullName>
    </recommendedName>
</protein>
<dbReference type="GO" id="GO:0005507">
    <property type="term" value="F:copper ion binding"/>
    <property type="evidence" value="ECO:0007669"/>
    <property type="project" value="InterPro"/>
</dbReference>
<sequence length="246" mass="26987">MVVVTRIALVAVAVVLLGAAGFGAAGGAGPARHPDLRTLRPSELFFDALDDGTRVLRFSNTVWNPGPGRLEMEGDPSPQQGGKAIYQNVYDNRGNRVDREQVNSDFVYHPTHEHFHFADFANYRLLRQDRRGGYRPAAQQQQFGEKTGFCIMDSRPVASPAQPTYSVCDGAVQGLSVGWGDVYDYTLDDQWVELRRGLKDGEYALVSTADPNNKLDEGGGEYEENNTATAYFTVRGGLVADVRGKP</sequence>
<gene>
    <name evidence="1" type="ORF">AVDCRST_MAG88-3986</name>
</gene>